<evidence type="ECO:0000256" key="5">
    <source>
        <dbReference type="SAM" id="Phobius"/>
    </source>
</evidence>
<keyword evidence="4 5" id="KW-0472">Membrane</keyword>
<feature type="transmembrane region" description="Helical" evidence="5">
    <location>
        <begin position="20"/>
        <end position="37"/>
    </location>
</feature>
<dbReference type="eggNOG" id="ENOG5030INE">
    <property type="taxonomic scope" value="Bacteria"/>
</dbReference>
<name>A1R9C3_PAEAT</name>
<dbReference type="Gene3D" id="1.25.40.10">
    <property type="entry name" value="Tetratricopeptide repeat domain"/>
    <property type="match status" value="1"/>
</dbReference>
<dbReference type="Proteomes" id="UP000000637">
    <property type="component" value="Chromosome"/>
</dbReference>
<feature type="transmembrane region" description="Helical" evidence="5">
    <location>
        <begin position="85"/>
        <end position="104"/>
    </location>
</feature>
<dbReference type="OrthoDB" id="5121366at2"/>
<sequence length="601" mass="62544">MTILVATPLLMLPDGLFRFVLPKITFLFLVVFFAFLAPSSARLGRPATLTLVSLPVLFVVAALFSESPLAALLGRWPRYEGLPVLLLYVGLILVGSRILGGPTAGQNRRLLINGLSVIMFVLAPIAVAEAAGLRPLGGGEDVRPGATLGNATDLGLVGLVTCLLLLPSALWTKNRVVQLGAVAAGVVTVASGSRACILVLVFVGIFILGFRAYGQARAGKPILAVATVLGFFGAAAVVIWSIPSVAERLLSQETVTGRVYLWEASLKALQGNFLGIGGSQFVDALPLNLTDEFAKNVGTEFPADSPHMLPLQLLSAGGILLLLAVGVFIFMVIANGTNRIRTTAVSELRLFLFGALAAVCGYGFALMTHFTSPGTVALVCVLAGAILATAPVQEKAAAGRRTTVPAPVRFSVAGLALVGAILSGVAASAELPMKSGTDLSARGNIQQATKAFEAAKALRPWDQDVDLLAAQAFAVRAVQGDSPAADAAVTWASAAVERNRSSMEALSALAIGQLGTGDVEAAEKTLDRQIDRSPWTSEPYLLRGLAKANGQDMAGAIADVESAAALTPKPKRALSILSELYVVSGQPEKAAEVEEKLARVR</sequence>
<protein>
    <submittedName>
        <fullName evidence="7">O-antigen polymerase family protein</fullName>
    </submittedName>
</protein>
<feature type="transmembrane region" description="Helical" evidence="5">
    <location>
        <begin position="110"/>
        <end position="133"/>
    </location>
</feature>
<evidence type="ECO:0000256" key="2">
    <source>
        <dbReference type="ARBA" id="ARBA00022692"/>
    </source>
</evidence>
<dbReference type="PANTHER" id="PTHR37422">
    <property type="entry name" value="TEICHURONIC ACID BIOSYNTHESIS PROTEIN TUAE"/>
    <property type="match status" value="1"/>
</dbReference>
<dbReference type="InterPro" id="IPR007016">
    <property type="entry name" value="O-antigen_ligase-rel_domated"/>
</dbReference>
<evidence type="ECO:0000313" key="8">
    <source>
        <dbReference type="Proteomes" id="UP000000637"/>
    </source>
</evidence>
<gene>
    <name evidence="7" type="ordered locus">AAur_3135</name>
</gene>
<dbReference type="PANTHER" id="PTHR37422:SF13">
    <property type="entry name" value="LIPOPOLYSACCHARIDE BIOSYNTHESIS PROTEIN PA4999-RELATED"/>
    <property type="match status" value="1"/>
</dbReference>
<feature type="transmembrane region" description="Helical" evidence="5">
    <location>
        <begin position="410"/>
        <end position="429"/>
    </location>
</feature>
<feature type="transmembrane region" description="Helical" evidence="5">
    <location>
        <begin position="348"/>
        <end position="367"/>
    </location>
</feature>
<dbReference type="Pfam" id="PF04932">
    <property type="entry name" value="Wzy_C"/>
    <property type="match status" value="1"/>
</dbReference>
<dbReference type="KEGG" id="aau:AAur_3135"/>
<reference evidence="7 8" key="1">
    <citation type="journal article" date="2006" name="PLoS Genet.">
        <title>Secrets of soil survival revealed by the genome sequence of Arthrobacter aurescens TC1.</title>
        <authorList>
            <person name="Mongodin E.F."/>
            <person name="Shapir N."/>
            <person name="Daugherty S.C."/>
            <person name="DeBoy R.T."/>
            <person name="Emerson J.B."/>
            <person name="Shvartzbeyn A."/>
            <person name="Radune D."/>
            <person name="Vamathevan J."/>
            <person name="Riggs F."/>
            <person name="Grinberg V."/>
            <person name="Khouri H."/>
            <person name="Wackett L.P."/>
            <person name="Nelson K.E."/>
            <person name="Sadowsky M.J."/>
        </authorList>
    </citation>
    <scope>NUCLEOTIDE SEQUENCE [LARGE SCALE GENOMIC DNA]</scope>
    <source>
        <strain evidence="7 8">TC1</strain>
    </source>
</reference>
<feature type="transmembrane region" description="Helical" evidence="5">
    <location>
        <begin position="49"/>
        <end position="73"/>
    </location>
</feature>
<accession>A1R9C3</accession>
<evidence type="ECO:0000256" key="1">
    <source>
        <dbReference type="ARBA" id="ARBA00004141"/>
    </source>
</evidence>
<dbReference type="InterPro" id="IPR011990">
    <property type="entry name" value="TPR-like_helical_dom_sf"/>
</dbReference>
<evidence type="ECO:0000313" key="7">
    <source>
        <dbReference type="EMBL" id="ABM09881.1"/>
    </source>
</evidence>
<evidence type="ECO:0000256" key="4">
    <source>
        <dbReference type="ARBA" id="ARBA00023136"/>
    </source>
</evidence>
<dbReference type="EMBL" id="CP000474">
    <property type="protein sequence ID" value="ABM09881.1"/>
    <property type="molecule type" value="Genomic_DNA"/>
</dbReference>
<keyword evidence="2 5" id="KW-0812">Transmembrane</keyword>
<dbReference type="GO" id="GO:0016020">
    <property type="term" value="C:membrane"/>
    <property type="evidence" value="ECO:0007669"/>
    <property type="project" value="UniProtKB-SubCell"/>
</dbReference>
<dbReference type="InterPro" id="IPR051533">
    <property type="entry name" value="WaaL-like"/>
</dbReference>
<feature type="domain" description="O-antigen ligase-related" evidence="6">
    <location>
        <begin position="180"/>
        <end position="324"/>
    </location>
</feature>
<keyword evidence="3 5" id="KW-1133">Transmembrane helix</keyword>
<keyword evidence="8" id="KW-1185">Reference proteome</keyword>
<dbReference type="HOGENOM" id="CLU_453208_0_0_11"/>
<feature type="transmembrane region" description="Helical" evidence="5">
    <location>
        <begin position="373"/>
        <end position="390"/>
    </location>
</feature>
<feature type="transmembrane region" description="Helical" evidence="5">
    <location>
        <begin position="177"/>
        <end position="210"/>
    </location>
</feature>
<organism evidence="7 8">
    <name type="scientific">Paenarthrobacter aurescens (strain TC1)</name>
    <dbReference type="NCBI Taxonomy" id="290340"/>
    <lineage>
        <taxon>Bacteria</taxon>
        <taxon>Bacillati</taxon>
        <taxon>Actinomycetota</taxon>
        <taxon>Actinomycetes</taxon>
        <taxon>Micrococcales</taxon>
        <taxon>Micrococcaceae</taxon>
        <taxon>Paenarthrobacter</taxon>
    </lineage>
</organism>
<dbReference type="AlphaFoldDB" id="A1R9C3"/>
<dbReference type="SUPFAM" id="SSF48452">
    <property type="entry name" value="TPR-like"/>
    <property type="match status" value="1"/>
</dbReference>
<evidence type="ECO:0000256" key="3">
    <source>
        <dbReference type="ARBA" id="ARBA00022989"/>
    </source>
</evidence>
<dbReference type="STRING" id="290340.AAur_3135"/>
<feature type="transmembrane region" description="Helical" evidence="5">
    <location>
        <begin position="154"/>
        <end position="171"/>
    </location>
</feature>
<comment type="subcellular location">
    <subcellularLocation>
        <location evidence="1">Membrane</location>
        <topology evidence="1">Multi-pass membrane protein</topology>
    </subcellularLocation>
</comment>
<evidence type="ECO:0000259" key="6">
    <source>
        <dbReference type="Pfam" id="PF04932"/>
    </source>
</evidence>
<feature type="transmembrane region" description="Helical" evidence="5">
    <location>
        <begin position="313"/>
        <end position="336"/>
    </location>
</feature>
<proteinExistence type="predicted"/>
<feature type="transmembrane region" description="Helical" evidence="5">
    <location>
        <begin position="222"/>
        <end position="242"/>
    </location>
</feature>